<dbReference type="SUPFAM" id="SSF48371">
    <property type="entry name" value="ARM repeat"/>
    <property type="match status" value="1"/>
</dbReference>
<feature type="compositionally biased region" description="Basic and acidic residues" evidence="1">
    <location>
        <begin position="1318"/>
        <end position="1334"/>
    </location>
</feature>
<dbReference type="OrthoDB" id="3517218at2759"/>
<feature type="compositionally biased region" description="Basic and acidic residues" evidence="1">
    <location>
        <begin position="1059"/>
        <end position="1074"/>
    </location>
</feature>
<feature type="region of interest" description="Disordered" evidence="1">
    <location>
        <begin position="1045"/>
        <end position="1074"/>
    </location>
</feature>
<feature type="region of interest" description="Disordered" evidence="1">
    <location>
        <begin position="1647"/>
        <end position="1702"/>
    </location>
</feature>
<reference evidence="2 3" key="1">
    <citation type="submission" date="2019-03" db="EMBL/GenBank/DDBJ databases">
        <title>Single cell metagenomics reveals metabolic interactions within the superorganism composed of flagellate Streblomastix strix and complex community of Bacteroidetes bacteria on its surface.</title>
        <authorList>
            <person name="Treitli S.C."/>
            <person name="Kolisko M."/>
            <person name="Husnik F."/>
            <person name="Keeling P."/>
            <person name="Hampl V."/>
        </authorList>
    </citation>
    <scope>NUCLEOTIDE SEQUENCE [LARGE SCALE GENOMIC DNA]</scope>
    <source>
        <strain evidence="2">ST1C</strain>
    </source>
</reference>
<gene>
    <name evidence="2" type="ORF">EZS28_003850</name>
</gene>
<protein>
    <submittedName>
        <fullName evidence="2">Uncharacterized protein</fullName>
    </submittedName>
</protein>
<dbReference type="PANTHER" id="PTHR13275:SF4">
    <property type="entry name" value="VACUOLAR PROTEIN SORTING-ASSOCIATED PROTEIN 72 HOMOLOG"/>
    <property type="match status" value="1"/>
</dbReference>
<feature type="region of interest" description="Disordered" evidence="1">
    <location>
        <begin position="877"/>
        <end position="904"/>
    </location>
</feature>
<proteinExistence type="predicted"/>
<dbReference type="PANTHER" id="PTHR13275">
    <property type="entry name" value="YL-1 PROTEIN TRANSCRIPTION FACTOR-LIKE 1"/>
    <property type="match status" value="1"/>
</dbReference>
<dbReference type="GO" id="GO:0005634">
    <property type="term" value="C:nucleus"/>
    <property type="evidence" value="ECO:0007669"/>
    <property type="project" value="TreeGrafter"/>
</dbReference>
<feature type="region of interest" description="Disordered" evidence="1">
    <location>
        <begin position="554"/>
        <end position="580"/>
    </location>
</feature>
<feature type="region of interest" description="Disordered" evidence="1">
    <location>
        <begin position="1318"/>
        <end position="1338"/>
    </location>
</feature>
<dbReference type="Proteomes" id="UP000324800">
    <property type="component" value="Unassembled WGS sequence"/>
</dbReference>
<name>A0A5J4X0P1_9EUKA</name>
<comment type="caution">
    <text evidence="2">The sequence shown here is derived from an EMBL/GenBank/DDBJ whole genome shotgun (WGS) entry which is preliminary data.</text>
</comment>
<dbReference type="InterPro" id="IPR016024">
    <property type="entry name" value="ARM-type_fold"/>
</dbReference>
<feature type="compositionally biased region" description="Acidic residues" evidence="1">
    <location>
        <begin position="1048"/>
        <end position="1058"/>
    </location>
</feature>
<evidence type="ECO:0000313" key="3">
    <source>
        <dbReference type="Proteomes" id="UP000324800"/>
    </source>
</evidence>
<evidence type="ECO:0000313" key="2">
    <source>
        <dbReference type="EMBL" id="KAA6400623.1"/>
    </source>
</evidence>
<dbReference type="EMBL" id="SNRW01000531">
    <property type="protein sequence ID" value="KAA6400623.1"/>
    <property type="molecule type" value="Genomic_DNA"/>
</dbReference>
<accession>A0A5J4X0P1</accession>
<feature type="compositionally biased region" description="Basic and acidic residues" evidence="1">
    <location>
        <begin position="398"/>
        <end position="431"/>
    </location>
</feature>
<feature type="compositionally biased region" description="Acidic residues" evidence="1">
    <location>
        <begin position="1656"/>
        <end position="1686"/>
    </location>
</feature>
<feature type="region of interest" description="Disordered" evidence="1">
    <location>
        <begin position="398"/>
        <end position="435"/>
    </location>
</feature>
<evidence type="ECO:0000256" key="1">
    <source>
        <dbReference type="SAM" id="MobiDB-lite"/>
    </source>
</evidence>
<organism evidence="2 3">
    <name type="scientific">Streblomastix strix</name>
    <dbReference type="NCBI Taxonomy" id="222440"/>
    <lineage>
        <taxon>Eukaryota</taxon>
        <taxon>Metamonada</taxon>
        <taxon>Preaxostyla</taxon>
        <taxon>Oxymonadida</taxon>
        <taxon>Streblomastigidae</taxon>
        <taxon>Streblomastix</taxon>
    </lineage>
</organism>
<feature type="compositionally biased region" description="Basic and acidic residues" evidence="1">
    <location>
        <begin position="566"/>
        <end position="579"/>
    </location>
</feature>
<sequence>MIDQRCSSEAIIISSETSAEQTLAQLYERGGRKTLIQGAIALGQIARFGKHKNVGITLECTQQRAQQILQEMDMETASDFSLNEFALLSCFGSKNLDSVVKFLNSKSRTIQAQAIQMIPQMFRYETEEKSSLETQIAKYLEIIKICPPKLRIDLIKCLGKEDGKGKNKSIHKESSGLSIVQRAIDQYIQSLSADDLVSNVSLFLFASESLLESQLAESFIEHAQIKHWISLVKCHWSTAIFFLNFWADKMIEQNKKNKMKQLNVDQGQGQDEDDYEIERYFVRSTVRKGNKKKRLLNLIQVIIKIKSPLLLIKTLSQIFPIILQSSPQDQIKEQKQDKKNSKNENNKHSETVISVVKKVLKATQWTNTISFQYISAYPSELADYFIYLVQSSRDKIKHEREKQKEKEKMMKNAKENEKDQKQIESKSKVQEQEQEYDDDHLEEGQYLYASFNDVANKLNVNQITTMLKLQRDKEYKYGITVSFLELDGSWIKKLTSEKKSIILKEIIQQKRDKRGLLDQSVISIFDFKERSEEAQKWINQIISDYEKQQKKKLIKKEDDEEDDEQEKQKEEKEEIKEVKQSLIPTTSEPPVVKEIINNELEQKKLPFAVYLPWHDFYSIAKHLINNNDINIRSNVVQHLIQYIQINESYISLCKVMNIMLQKKKEQNQFRIQYLNSINQLSKRIFIEKKNRNKDKYKQKEKDSEQQNKESEIIQIKDNQQTNKVYRSFIDMMSEYIRQALDDSSTDSDCLNSILTFIIKMLPLNPKWGIDELNLIIDERGVENLTQGLFQNKKKIDILPNALKKELYQIFKPTLMQLFIEHSEFGQFETFKQWQVLLSIFVGVSDIKDELIIKLNETLEKAKQARVAYLSMKLLRQNDKQEKKKSKKQTHKKEQQQQQQQTQSSIENKNIPFTYHFPSLIQKNWGLVSLPDVMTFLIKRKNDILTPLFQLGSPEQKQLIEWTKKAGDYLVEINEGNLKKTKFRRRGVARLKNRNKSQWKKDQEKNMLLEGTGAGLIQLPFKFVQGSKAQQLLYAKSLMQIIGTSENEVKEDDDEEEEEVEKKVESQQSKDYKEPSKSVKQITMLQLAAYVKRFIRLPAVPAQFIIKLALEDKRAIVYKAALQSLTRIDTQEGLPTITHCLLNDDNKCRICIRSVKLMISEMAPIDALQFIHQIPSKRVTVVKEKVRLIMSIKNNDQAVINELFAIVRTQDEVKNENIMTEKDKENQEEQKINSIKDNKQPQQKKWIVHRDSWIAVVDALCKRFAQLSETWDFLESQANSDVEEIALSCLPDRKILNSFMDKRIFNSIDELHEFKEKQKNQWKQQNKDKEKDKNISDNSLEGETISDRVKKILIIHFSHPNPKVQSRALEAFRSIPLEKFGISVKCKEDHQSLTQFILTLIDHNNHEVVTQTLNKLRNEMEKINLEEECRKPLLQKIVDVANKKTRNKELIKIQTDCASVLPFFLRIPDISDPNDSIQPNDTNLLQQIIHQWINIPGLDLLNSFLETISDNVPQIYIQRQIQVEIKKDSIQQQFKLLYEAVTPLLEEKPYTVEDQIDLIIKRLNVDDVLKVLESLAAKKRLNKENALHFYDQFKRHTYQLMKHLSRNMKEEEFGCGVTSLEKELLSSQNANIRRIGFELLTDDVSNLTEKEVKEKEENGEEEEEDDDNLFDSQQEEDDNQSQDEEKDQNDGSEIISKKQEKNKKRKYYRFWGAERRELLKKCQEDTSIFVQEPAMHFSFSADDN</sequence>